<comment type="similarity">
    <text evidence="1">Belongs to the AAA ATPase family.</text>
</comment>
<dbReference type="GeneID" id="136991788"/>
<dbReference type="Pfam" id="PF17862">
    <property type="entry name" value="AAA_lid_3"/>
    <property type="match status" value="1"/>
</dbReference>
<sequence length="569" mass="63263">TLPEADPVQIQSSVCFDGVGGLSHHISALKEMVLFPLLYPEFFQRFQIRPPRGCLFYGPPGTGKTLVARALANECRQGDKRIAFFVRKGADCLCQWVGESERQLRSLFRQAYEMWPSIIFFDEIDGLAPVRSSCQDQIHSSIVTTLLALMDGLDSRGEIVVIGATNRPDSLDPASRRPGRFDREFLFTLPNKEARKEIFKIHTRDWSPKALDALLEELAEKCVGYCGADIQALCAEAAPCALHRHYPQIYTSSHKLHIDVAAIEITATDFLVAMQKTAPASQRAVASPGQPLPPLSKPLLQNTLQRLLKGLQRVFPCCQPTCHRPRFLIAGEPGYGQSSHLAPALIHALERFAVHVLDLPALFASSTSPEERCTQLIREAQRTAPSILSIPHIHAWWEAAGLTLRATLTTLLEGIPAYAPVLLLATSDVCHADLPPEVRALFSELYGEVFNVQSPSEEEGRKFFEDLLVQQAAKPAAPQKKAACQAREVLLPEASPPEPRLLTEEEERQLEEQGDEQLLKVVGDATKHCNICHLAKLHLVLSQCVYRHRQDDDKTQLIEEVAGERRGTR</sequence>
<dbReference type="InterPro" id="IPR027417">
    <property type="entry name" value="P-loop_NTPase"/>
</dbReference>
<evidence type="ECO:0000313" key="6">
    <source>
        <dbReference type="Proteomes" id="UP001652627"/>
    </source>
</evidence>
<dbReference type="Gene3D" id="3.40.50.300">
    <property type="entry name" value="P-loop containing nucleotide triphosphate hydrolases"/>
    <property type="match status" value="2"/>
</dbReference>
<dbReference type="SUPFAM" id="SSF52540">
    <property type="entry name" value="P-loop containing nucleoside triphosphate hydrolases"/>
    <property type="match status" value="2"/>
</dbReference>
<dbReference type="InterPro" id="IPR003959">
    <property type="entry name" value="ATPase_AAA_core"/>
</dbReference>
<dbReference type="Pfam" id="PF00004">
    <property type="entry name" value="AAA"/>
    <property type="match status" value="1"/>
</dbReference>
<reference evidence="7" key="1">
    <citation type="submission" date="2025-08" db="UniProtKB">
        <authorList>
            <consortium name="RefSeq"/>
        </authorList>
    </citation>
    <scope>IDENTIFICATION</scope>
    <source>
        <tissue evidence="7">Blood</tissue>
    </source>
</reference>
<keyword evidence="3" id="KW-0067">ATP-binding</keyword>
<dbReference type="InterPro" id="IPR045199">
    <property type="entry name" value="ATAD2-like"/>
</dbReference>
<evidence type="ECO:0000256" key="3">
    <source>
        <dbReference type="ARBA" id="ARBA00022840"/>
    </source>
</evidence>
<evidence type="ECO:0000256" key="2">
    <source>
        <dbReference type="ARBA" id="ARBA00022741"/>
    </source>
</evidence>
<evidence type="ECO:0000256" key="1">
    <source>
        <dbReference type="ARBA" id="ARBA00006914"/>
    </source>
</evidence>
<keyword evidence="4" id="KW-0103">Bromodomain</keyword>
<dbReference type="Proteomes" id="UP001652627">
    <property type="component" value="Chromosome 4"/>
</dbReference>
<gene>
    <name evidence="7" type="primary">LOC136991788</name>
</gene>
<keyword evidence="6" id="KW-1185">Reference proteome</keyword>
<dbReference type="SMART" id="SM00382">
    <property type="entry name" value="AAA"/>
    <property type="match status" value="1"/>
</dbReference>
<evidence type="ECO:0000313" key="7">
    <source>
        <dbReference type="RefSeq" id="XP_067151344.1"/>
    </source>
</evidence>
<protein>
    <submittedName>
        <fullName evidence="7">ATPase family AAA domain-containing protein 2-like</fullName>
    </submittedName>
</protein>
<feature type="domain" description="AAA+ ATPase" evidence="5">
    <location>
        <begin position="50"/>
        <end position="191"/>
    </location>
</feature>
<feature type="non-terminal residue" evidence="7">
    <location>
        <position position="1"/>
    </location>
</feature>
<dbReference type="RefSeq" id="XP_067151344.1">
    <property type="nucleotide sequence ID" value="XM_067295243.1"/>
</dbReference>
<dbReference type="PANTHER" id="PTHR23069">
    <property type="entry name" value="AAA DOMAIN-CONTAINING"/>
    <property type="match status" value="1"/>
</dbReference>
<dbReference type="Gene3D" id="1.10.8.60">
    <property type="match status" value="1"/>
</dbReference>
<evidence type="ECO:0000256" key="4">
    <source>
        <dbReference type="ARBA" id="ARBA00023117"/>
    </source>
</evidence>
<dbReference type="InterPro" id="IPR041569">
    <property type="entry name" value="AAA_lid_3"/>
</dbReference>
<dbReference type="PANTHER" id="PTHR23069:SF4">
    <property type="entry name" value="ATPASE FAMILY AAA DOMAIN-CONTAINING PROTEIN 2"/>
    <property type="match status" value="1"/>
</dbReference>
<organism evidence="6 7">
    <name type="scientific">Apteryx mantelli</name>
    <name type="common">North Island brown kiwi</name>
    <dbReference type="NCBI Taxonomy" id="2696672"/>
    <lineage>
        <taxon>Eukaryota</taxon>
        <taxon>Metazoa</taxon>
        <taxon>Chordata</taxon>
        <taxon>Craniata</taxon>
        <taxon>Vertebrata</taxon>
        <taxon>Euteleostomi</taxon>
        <taxon>Archelosauria</taxon>
        <taxon>Archosauria</taxon>
        <taxon>Dinosauria</taxon>
        <taxon>Saurischia</taxon>
        <taxon>Theropoda</taxon>
        <taxon>Coelurosauria</taxon>
        <taxon>Aves</taxon>
        <taxon>Palaeognathae</taxon>
        <taxon>Apterygiformes</taxon>
        <taxon>Apterygidae</taxon>
        <taxon>Apteryx</taxon>
    </lineage>
</organism>
<accession>A0ABM4EF99</accession>
<name>A0ABM4EF99_9AVES</name>
<proteinExistence type="inferred from homology"/>
<dbReference type="InterPro" id="IPR003593">
    <property type="entry name" value="AAA+_ATPase"/>
</dbReference>
<evidence type="ECO:0000259" key="5">
    <source>
        <dbReference type="SMART" id="SM00382"/>
    </source>
</evidence>
<keyword evidence="2" id="KW-0547">Nucleotide-binding</keyword>